<dbReference type="PANTHER" id="PTHR10543">
    <property type="entry name" value="BETA-CAROTENE DIOXYGENASE"/>
    <property type="match status" value="1"/>
</dbReference>
<protein>
    <submittedName>
        <fullName evidence="6">Carotene dioxygenase</fullName>
    </submittedName>
</protein>
<organism evidence="6 7">
    <name type="scientific">Jimgerdemannia flammicorona</name>
    <dbReference type="NCBI Taxonomy" id="994334"/>
    <lineage>
        <taxon>Eukaryota</taxon>
        <taxon>Fungi</taxon>
        <taxon>Fungi incertae sedis</taxon>
        <taxon>Mucoromycota</taxon>
        <taxon>Mucoromycotina</taxon>
        <taxon>Endogonomycetes</taxon>
        <taxon>Endogonales</taxon>
        <taxon>Endogonaceae</taxon>
        <taxon>Jimgerdemannia</taxon>
    </lineage>
</organism>
<keyword evidence="7" id="KW-1185">Reference proteome</keyword>
<evidence type="ECO:0000313" key="6">
    <source>
        <dbReference type="EMBL" id="RUP44501.1"/>
    </source>
</evidence>
<dbReference type="PANTHER" id="PTHR10543:SF24">
    <property type="entry name" value="CAROTENOID ISOMEROOXYGENASE"/>
    <property type="match status" value="1"/>
</dbReference>
<dbReference type="Proteomes" id="UP000268093">
    <property type="component" value="Unassembled WGS sequence"/>
</dbReference>
<gene>
    <name evidence="6" type="ORF">BC936DRAFT_149372</name>
</gene>
<dbReference type="SUPFAM" id="SSF63825">
    <property type="entry name" value="YWTD domain"/>
    <property type="match status" value="1"/>
</dbReference>
<evidence type="ECO:0000256" key="1">
    <source>
        <dbReference type="ARBA" id="ARBA00006787"/>
    </source>
</evidence>
<feature type="binding site" evidence="5">
    <location>
        <position position="324"/>
    </location>
    <ligand>
        <name>Fe cation</name>
        <dbReference type="ChEBI" id="CHEBI:24875"/>
        <note>catalytic</note>
    </ligand>
</feature>
<evidence type="ECO:0000313" key="7">
    <source>
        <dbReference type="Proteomes" id="UP000268093"/>
    </source>
</evidence>
<comment type="caution">
    <text evidence="6">The sequence shown here is derived from an EMBL/GenBank/DDBJ whole genome shotgun (WGS) entry which is preliminary data.</text>
</comment>
<keyword evidence="2 5" id="KW-0479">Metal-binding</keyword>
<evidence type="ECO:0000256" key="2">
    <source>
        <dbReference type="ARBA" id="ARBA00022723"/>
    </source>
</evidence>
<dbReference type="AlphaFoldDB" id="A0A433D105"/>
<dbReference type="Pfam" id="PF03055">
    <property type="entry name" value="RPE65"/>
    <property type="match status" value="1"/>
</dbReference>
<reference evidence="6 7" key="1">
    <citation type="journal article" date="2018" name="New Phytol.">
        <title>Phylogenomics of Endogonaceae and evolution of mycorrhizas within Mucoromycota.</title>
        <authorList>
            <person name="Chang Y."/>
            <person name="Desiro A."/>
            <person name="Na H."/>
            <person name="Sandor L."/>
            <person name="Lipzen A."/>
            <person name="Clum A."/>
            <person name="Barry K."/>
            <person name="Grigoriev I.V."/>
            <person name="Martin F.M."/>
            <person name="Stajich J.E."/>
            <person name="Smith M.E."/>
            <person name="Bonito G."/>
            <person name="Spatafora J.W."/>
        </authorList>
    </citation>
    <scope>NUCLEOTIDE SEQUENCE [LARGE SCALE GENOMIC DNA]</scope>
    <source>
        <strain evidence="6 7">GMNB39</strain>
    </source>
</reference>
<dbReference type="GO" id="GO:0046872">
    <property type="term" value="F:metal ion binding"/>
    <property type="evidence" value="ECO:0007669"/>
    <property type="project" value="UniProtKB-KW"/>
</dbReference>
<dbReference type="OrthoDB" id="407010at2759"/>
<keyword evidence="3" id="KW-0560">Oxidoreductase</keyword>
<feature type="binding site" evidence="5">
    <location>
        <position position="199"/>
    </location>
    <ligand>
        <name>Fe cation</name>
        <dbReference type="ChEBI" id="CHEBI:24875"/>
        <note>catalytic</note>
    </ligand>
</feature>
<accession>A0A433D105</accession>
<evidence type="ECO:0000256" key="4">
    <source>
        <dbReference type="ARBA" id="ARBA00023004"/>
    </source>
</evidence>
<evidence type="ECO:0000256" key="3">
    <source>
        <dbReference type="ARBA" id="ARBA00023002"/>
    </source>
</evidence>
<dbReference type="EMBL" id="RBNI01008817">
    <property type="protein sequence ID" value="RUP44501.1"/>
    <property type="molecule type" value="Genomic_DNA"/>
</dbReference>
<feature type="binding site" evidence="5">
    <location>
        <position position="256"/>
    </location>
    <ligand>
        <name>Fe cation</name>
        <dbReference type="ChEBI" id="CHEBI:24875"/>
        <note>catalytic</note>
    </ligand>
</feature>
<feature type="binding site" evidence="5">
    <location>
        <position position="513"/>
    </location>
    <ligand>
        <name>Fe cation</name>
        <dbReference type="ChEBI" id="CHEBI:24875"/>
        <note>catalytic</note>
    </ligand>
</feature>
<name>A0A433D105_9FUNG</name>
<sequence>MTKSTHENCPETPVPVELEVKGKLPQWLDGVLYKAGQGVFDITLPNGQTHHIVHPFDGLSQVHRFEFLGASNTVRYNSRYTARGVERRIERGDDTIIMFGQDPCQTTLGRMQSFFHRLMADPKEARKMHDEDPSSESINVTVTPNFPLPKEMTDDKLVVVVKTDVNIMQLIDAETLEPKKLFTYGYLDSSLTGQISAAHHQADSSTSEYFNFTLQFGKEITLSAFSIDASGKTHLFDPIRHPAGQPKRSILPSYIHSFSLTNRYVVFPNYPFYFSWNGLSVLWTGSFNGSIKWDGTRPTLLHVLDRQTRKHVATYEHDAFFAFHTLNAWDDDGDIVFDTCAYENADAVTRTEDFGRTRANRDPKPSTVRRYRLRDVAGVAARQAAGNNVVVRAEYEVRGTRLELARMNPNYERKPYRYAYGIAIDTSTGDNLLKKMDLNGGKGNKVWVHEGFSASEPIFIPNPNGVEEDDGVVLSVVNQTRNGNRCFVIAFDAKTFEEVARAEVGEFKATTLHGSFIDGMGTNVAIN</sequence>
<comment type="similarity">
    <text evidence="1">Belongs to the carotenoid oxygenase family.</text>
</comment>
<keyword evidence="6" id="KW-0223">Dioxygenase</keyword>
<dbReference type="GO" id="GO:0016121">
    <property type="term" value="P:carotene catabolic process"/>
    <property type="evidence" value="ECO:0007669"/>
    <property type="project" value="TreeGrafter"/>
</dbReference>
<proteinExistence type="inferred from homology"/>
<dbReference type="GO" id="GO:0010436">
    <property type="term" value="F:carotenoid dioxygenase activity"/>
    <property type="evidence" value="ECO:0007669"/>
    <property type="project" value="TreeGrafter"/>
</dbReference>
<dbReference type="InterPro" id="IPR004294">
    <property type="entry name" value="Carotenoid_Oase"/>
</dbReference>
<keyword evidence="4 5" id="KW-0408">Iron</keyword>
<comment type="cofactor">
    <cofactor evidence="5">
        <name>Fe(2+)</name>
        <dbReference type="ChEBI" id="CHEBI:29033"/>
    </cofactor>
    <text evidence="5">Binds 1 Fe(2+) ion per subunit.</text>
</comment>
<evidence type="ECO:0000256" key="5">
    <source>
        <dbReference type="PIRSR" id="PIRSR604294-1"/>
    </source>
</evidence>